<evidence type="ECO:0000313" key="3">
    <source>
        <dbReference type="EMBL" id="GCL63263.1"/>
    </source>
</evidence>
<evidence type="ECO:0000256" key="2">
    <source>
        <dbReference type="SAM" id="Phobius"/>
    </source>
</evidence>
<accession>A0A480APC1</accession>
<dbReference type="EMBL" id="BJCL01000005">
    <property type="protein sequence ID" value="GCL63263.1"/>
    <property type="molecule type" value="Genomic_DNA"/>
</dbReference>
<protein>
    <submittedName>
        <fullName evidence="3">Uncharacterized protein</fullName>
    </submittedName>
</protein>
<feature type="compositionally biased region" description="Pro residues" evidence="1">
    <location>
        <begin position="185"/>
        <end position="196"/>
    </location>
</feature>
<evidence type="ECO:0000256" key="1">
    <source>
        <dbReference type="SAM" id="MobiDB-lite"/>
    </source>
</evidence>
<dbReference type="RefSeq" id="WP_137733004.1">
    <property type="nucleotide sequence ID" value="NZ_BJCL01000005.1"/>
</dbReference>
<dbReference type="AlphaFoldDB" id="A0A480APC1"/>
<organism evidence="3 4">
    <name type="scientific">Pseudaquabacterium pictum</name>
    <dbReference type="NCBI Taxonomy" id="2315236"/>
    <lineage>
        <taxon>Bacteria</taxon>
        <taxon>Pseudomonadati</taxon>
        <taxon>Pseudomonadota</taxon>
        <taxon>Betaproteobacteria</taxon>
        <taxon>Burkholderiales</taxon>
        <taxon>Sphaerotilaceae</taxon>
        <taxon>Pseudaquabacterium</taxon>
    </lineage>
</organism>
<proteinExistence type="predicted"/>
<dbReference type="PANTHER" id="PTHR34351:SF1">
    <property type="entry name" value="SLR1927 PROTEIN"/>
    <property type="match status" value="1"/>
</dbReference>
<comment type="caution">
    <text evidence="3">The sequence shown here is derived from an EMBL/GenBank/DDBJ whole genome shotgun (WGS) entry which is preliminary data.</text>
</comment>
<keyword evidence="2" id="KW-1133">Transmembrane helix</keyword>
<gene>
    <name evidence="3" type="ORF">AQPW35_23440</name>
</gene>
<keyword evidence="2" id="KW-0812">Transmembrane</keyword>
<keyword evidence="2" id="KW-0472">Membrane</keyword>
<evidence type="ECO:0000313" key="4">
    <source>
        <dbReference type="Proteomes" id="UP000301751"/>
    </source>
</evidence>
<dbReference type="PANTHER" id="PTHR34351">
    <property type="entry name" value="SLR1927 PROTEIN-RELATED"/>
    <property type="match status" value="1"/>
</dbReference>
<keyword evidence="4" id="KW-1185">Reference proteome</keyword>
<dbReference type="OrthoDB" id="5298497at2"/>
<sequence>MIRGRVRRWFENRLPRSDSWVLTQRNLYILPTKAGWGFCITLLVMLLASVNYQLNLGYALTFLLGGAALAAMHQTHGNLRRLQLRVKPPPPVFAGEPATLEVVLDNPGGERHAVGLGLYGDRQAGIAHCDVPAQGSTLMRLRFTPARRGRHPLPTLRVETQFPLGLFRAWTVWRPAATALVYPAPETPAQPLPPGQPSGGHELQARSGTGGEFEGVRAYRRGDPLRQVVWKKVARTGELVSRDTSASAAQALVLDYAATGALDAEARLSRLAAWVLAAERSGLGFGLRLPGQELPQASGEGQRRSALEALALWSPARG</sequence>
<name>A0A480APC1_9BURK</name>
<dbReference type="Proteomes" id="UP000301751">
    <property type="component" value="Unassembled WGS sequence"/>
</dbReference>
<reference evidence="4" key="1">
    <citation type="submission" date="2019-03" db="EMBL/GenBank/DDBJ databases">
        <title>Aquabacterium pictum sp.nov., the first bacteriochlorophyll a-containing freshwater bacterium in the genus Aquabacterium of the class Betaproteobacteria.</title>
        <authorList>
            <person name="Hirose S."/>
            <person name="Tank M."/>
            <person name="Hara E."/>
            <person name="Tamaki H."/>
            <person name="Takaichi S."/>
            <person name="Haruta S."/>
            <person name="Hanada S."/>
        </authorList>
    </citation>
    <scope>NUCLEOTIDE SEQUENCE [LARGE SCALE GENOMIC DNA]</scope>
    <source>
        <strain evidence="4">W35</strain>
    </source>
</reference>
<feature type="transmembrane region" description="Helical" evidence="2">
    <location>
        <begin position="34"/>
        <end position="50"/>
    </location>
</feature>
<feature type="region of interest" description="Disordered" evidence="1">
    <location>
        <begin position="184"/>
        <end position="215"/>
    </location>
</feature>